<sequence length="167" mass="18593">MTFYHFINCLFLTFTPIVLLYKFSSLSEYGTIWRTGVGVLAYIVTQVCKLVIIAAVIPPNPLLNHLIDLLGMYWFLVNQNKASIASVKILSIALGWSLGESIFTRLVDFYLNARSLQFDASHLLSATEANIHLVKPGGLCAVVAVEQKWQQVVNCLNNGILCVFVIN</sequence>
<evidence type="ECO:0000256" key="7">
    <source>
        <dbReference type="ARBA" id="ARBA00023136"/>
    </source>
</evidence>
<comment type="similarity">
    <text evidence="8">Belongs to the TMEM147 family.</text>
</comment>
<keyword evidence="6 11" id="KW-1133">Transmembrane helix</keyword>
<accession>A0A7R9L2F7</accession>
<keyword evidence="13" id="KW-1185">Reference proteome</keyword>
<feature type="transmembrane region" description="Helical" evidence="11">
    <location>
        <begin position="36"/>
        <end position="57"/>
    </location>
</feature>
<protein>
    <recommendedName>
        <fullName evidence="9">BOS complex subunit TMEM147</fullName>
    </recommendedName>
    <alternativeName>
        <fullName evidence="10">Transmembrane protein 147</fullName>
    </alternativeName>
</protein>
<gene>
    <name evidence="12" type="ORF">OSB1V03_LOCUS14065</name>
</gene>
<dbReference type="OrthoDB" id="9993532at2759"/>
<dbReference type="Proteomes" id="UP000759131">
    <property type="component" value="Unassembled WGS sequence"/>
</dbReference>
<dbReference type="GO" id="GO:0005886">
    <property type="term" value="C:plasma membrane"/>
    <property type="evidence" value="ECO:0007669"/>
    <property type="project" value="UniProtKB-SubCell"/>
</dbReference>
<dbReference type="EMBL" id="OC867738">
    <property type="protein sequence ID" value="CAD7633669.1"/>
    <property type="molecule type" value="Genomic_DNA"/>
</dbReference>
<feature type="transmembrane region" description="Helical" evidence="11">
    <location>
        <begin position="6"/>
        <end position="24"/>
    </location>
</feature>
<dbReference type="GO" id="GO:0005789">
    <property type="term" value="C:endoplasmic reticulum membrane"/>
    <property type="evidence" value="ECO:0007669"/>
    <property type="project" value="UniProtKB-SubCell"/>
</dbReference>
<proteinExistence type="inferred from homology"/>
<evidence type="ECO:0000256" key="5">
    <source>
        <dbReference type="ARBA" id="ARBA00022824"/>
    </source>
</evidence>
<dbReference type="AlphaFoldDB" id="A0A7R9L2F7"/>
<keyword evidence="7 11" id="KW-0472">Membrane</keyword>
<evidence type="ECO:0000256" key="8">
    <source>
        <dbReference type="ARBA" id="ARBA00034739"/>
    </source>
</evidence>
<evidence type="ECO:0000256" key="6">
    <source>
        <dbReference type="ARBA" id="ARBA00022989"/>
    </source>
</evidence>
<dbReference type="InterPro" id="IPR019164">
    <property type="entry name" value="TMEM147"/>
</dbReference>
<evidence type="ECO:0000256" key="1">
    <source>
        <dbReference type="ARBA" id="ARBA00004477"/>
    </source>
</evidence>
<organism evidence="12">
    <name type="scientific">Medioppia subpectinata</name>
    <dbReference type="NCBI Taxonomy" id="1979941"/>
    <lineage>
        <taxon>Eukaryota</taxon>
        <taxon>Metazoa</taxon>
        <taxon>Ecdysozoa</taxon>
        <taxon>Arthropoda</taxon>
        <taxon>Chelicerata</taxon>
        <taxon>Arachnida</taxon>
        <taxon>Acari</taxon>
        <taxon>Acariformes</taxon>
        <taxon>Sarcoptiformes</taxon>
        <taxon>Oribatida</taxon>
        <taxon>Brachypylina</taxon>
        <taxon>Oppioidea</taxon>
        <taxon>Oppiidae</taxon>
        <taxon>Medioppia</taxon>
    </lineage>
</organism>
<evidence type="ECO:0000256" key="10">
    <source>
        <dbReference type="ARBA" id="ARBA00034899"/>
    </source>
</evidence>
<comment type="subcellular location">
    <subcellularLocation>
        <location evidence="2">Cell membrane</location>
        <topology evidence="2">Multi-pass membrane protein</topology>
    </subcellularLocation>
    <subcellularLocation>
        <location evidence="1">Endoplasmic reticulum membrane</location>
        <topology evidence="1">Multi-pass membrane protein</topology>
    </subcellularLocation>
</comment>
<dbReference type="PANTHER" id="PTHR12869:SF0">
    <property type="entry name" value="BOS COMPLEX SUBUNIT TMEM147"/>
    <property type="match status" value="1"/>
</dbReference>
<dbReference type="Pfam" id="PF09767">
    <property type="entry name" value="DUF2053"/>
    <property type="match status" value="1"/>
</dbReference>
<evidence type="ECO:0000313" key="13">
    <source>
        <dbReference type="Proteomes" id="UP000759131"/>
    </source>
</evidence>
<keyword evidence="4 11" id="KW-0812">Transmembrane</keyword>
<dbReference type="EMBL" id="CAJPIZ010013163">
    <property type="protein sequence ID" value="CAG2114099.1"/>
    <property type="molecule type" value="Genomic_DNA"/>
</dbReference>
<evidence type="ECO:0000256" key="11">
    <source>
        <dbReference type="SAM" id="Phobius"/>
    </source>
</evidence>
<keyword evidence="3" id="KW-1003">Cell membrane</keyword>
<reference evidence="12" key="1">
    <citation type="submission" date="2020-11" db="EMBL/GenBank/DDBJ databases">
        <authorList>
            <person name="Tran Van P."/>
        </authorList>
    </citation>
    <scope>NUCLEOTIDE SEQUENCE</scope>
</reference>
<evidence type="ECO:0000256" key="9">
    <source>
        <dbReference type="ARBA" id="ARBA00034846"/>
    </source>
</evidence>
<evidence type="ECO:0000256" key="4">
    <source>
        <dbReference type="ARBA" id="ARBA00022692"/>
    </source>
</evidence>
<evidence type="ECO:0000313" key="12">
    <source>
        <dbReference type="EMBL" id="CAD7633669.1"/>
    </source>
</evidence>
<name>A0A7R9L2F7_9ACAR</name>
<dbReference type="PANTHER" id="PTHR12869">
    <property type="entry name" value="SMALL SEVEN TRANSMEMBRANE DOMAIN-CONTAINING PROTEIN"/>
    <property type="match status" value="1"/>
</dbReference>
<keyword evidence="5" id="KW-0256">Endoplasmic reticulum</keyword>
<evidence type="ECO:0000256" key="2">
    <source>
        <dbReference type="ARBA" id="ARBA00004651"/>
    </source>
</evidence>
<evidence type="ECO:0000256" key="3">
    <source>
        <dbReference type="ARBA" id="ARBA00022475"/>
    </source>
</evidence>